<gene>
    <name evidence="2" type="ORF">EVOR1521_LOCUS19196</name>
</gene>
<dbReference type="GO" id="GO:0016787">
    <property type="term" value="F:hydrolase activity"/>
    <property type="evidence" value="ECO:0007669"/>
    <property type="project" value="InterPro"/>
</dbReference>
<evidence type="ECO:0000259" key="1">
    <source>
        <dbReference type="Pfam" id="PF01738"/>
    </source>
</evidence>
<dbReference type="InterPro" id="IPR002925">
    <property type="entry name" value="Dienelactn_hydro"/>
</dbReference>
<dbReference type="PANTHER" id="PTHR47381:SF3">
    <property type="entry name" value="ALPHA_BETA-HYDROLASES SUPERFAMILY PROTEIN"/>
    <property type="match status" value="1"/>
</dbReference>
<protein>
    <recommendedName>
        <fullName evidence="1">Dienelactone hydrolase domain-containing protein</fullName>
    </recommendedName>
</protein>
<dbReference type="SUPFAM" id="SSF53474">
    <property type="entry name" value="alpha/beta-Hydrolases"/>
    <property type="match status" value="1"/>
</dbReference>
<proteinExistence type="predicted"/>
<evidence type="ECO:0000313" key="2">
    <source>
        <dbReference type="EMBL" id="CAJ1394571.1"/>
    </source>
</evidence>
<dbReference type="Gene3D" id="3.40.50.1820">
    <property type="entry name" value="alpha/beta hydrolase"/>
    <property type="match status" value="1"/>
</dbReference>
<accession>A0AA36IVW6</accession>
<dbReference type="InterPro" id="IPR029058">
    <property type="entry name" value="AB_hydrolase_fold"/>
</dbReference>
<evidence type="ECO:0000313" key="3">
    <source>
        <dbReference type="Proteomes" id="UP001178507"/>
    </source>
</evidence>
<dbReference type="EMBL" id="CAUJNA010002890">
    <property type="protein sequence ID" value="CAJ1394571.1"/>
    <property type="molecule type" value="Genomic_DNA"/>
</dbReference>
<name>A0AA36IVW6_9DINO</name>
<comment type="caution">
    <text evidence="2">The sequence shown here is derived from an EMBL/GenBank/DDBJ whole genome shotgun (WGS) entry which is preliminary data.</text>
</comment>
<feature type="domain" description="Dienelactone hydrolase" evidence="1">
    <location>
        <begin position="61"/>
        <end position="212"/>
    </location>
</feature>
<organism evidence="2 3">
    <name type="scientific">Effrenium voratum</name>
    <dbReference type="NCBI Taxonomy" id="2562239"/>
    <lineage>
        <taxon>Eukaryota</taxon>
        <taxon>Sar</taxon>
        <taxon>Alveolata</taxon>
        <taxon>Dinophyceae</taxon>
        <taxon>Suessiales</taxon>
        <taxon>Symbiodiniaceae</taxon>
        <taxon>Effrenium</taxon>
    </lineage>
</organism>
<reference evidence="2" key="1">
    <citation type="submission" date="2023-08" db="EMBL/GenBank/DDBJ databases">
        <authorList>
            <person name="Chen Y."/>
            <person name="Shah S."/>
            <person name="Dougan E. K."/>
            <person name="Thang M."/>
            <person name="Chan C."/>
        </authorList>
    </citation>
    <scope>NUCLEOTIDE SEQUENCE</scope>
</reference>
<dbReference type="PANTHER" id="PTHR47381">
    <property type="entry name" value="ALPHA/BETA-HYDROLASES SUPERFAMILY PROTEIN"/>
    <property type="match status" value="1"/>
</dbReference>
<dbReference type="AlphaFoldDB" id="A0AA36IVW6"/>
<keyword evidence="3" id="KW-1185">Reference proteome</keyword>
<sequence>MEARRSALLRALRREEAVDAPPQARILEARVAAPFGGGEPVMWERLRLLPSFTSQDGFNLLVARPTQALGSPAVLLLHATGKCKELVAEHLERWAQRGFLAVAFDAPFHGERAEADVSLERLGPDLSAELLKSEPARLQIYYDNLTRGWRDGSERYVMDIARDALLVVDYLSVRPDVLSERLGVAGVSLGGMAVALLAAADVRIRSAMPAIGVQSFHHSLVNDLWQARVDSVRPVFEAAAKDLGKAEIDQEVVRAVWAQIAPGLAEADESKEAAFDMPLTLPLIAPRHLLVLSGEKDPRCPLPGLRQCIAKAQEAYDRHEAKNHMDVFIEEGVPHRMTENMWRRIDAFLEATLSAEPAKKLAKRKLSSL</sequence>
<dbReference type="Pfam" id="PF01738">
    <property type="entry name" value="DLH"/>
    <property type="match status" value="1"/>
</dbReference>
<dbReference type="Proteomes" id="UP001178507">
    <property type="component" value="Unassembled WGS sequence"/>
</dbReference>